<sequence length="146" mass="15082">MFHRVEVGSWADTAKQHLRAQSEAGQPVEVDDLHGGSAGGEEFDVRSGDAQALEGIAVGPPVGELGDHPEGPARGEKLSDPVYQSVPVGDEPEDEPAGIVVYAGSGSSAQVLGHEVHDLETQLVTPAAGVLARAMALGARSMPVVW</sequence>
<dbReference type="Proteomes" id="UP001597058">
    <property type="component" value="Unassembled WGS sequence"/>
</dbReference>
<proteinExistence type="predicted"/>
<evidence type="ECO:0000313" key="3">
    <source>
        <dbReference type="Proteomes" id="UP001597058"/>
    </source>
</evidence>
<reference evidence="3" key="1">
    <citation type="journal article" date="2019" name="Int. J. Syst. Evol. Microbiol.">
        <title>The Global Catalogue of Microorganisms (GCM) 10K type strain sequencing project: providing services to taxonomists for standard genome sequencing and annotation.</title>
        <authorList>
            <consortium name="The Broad Institute Genomics Platform"/>
            <consortium name="The Broad Institute Genome Sequencing Center for Infectious Disease"/>
            <person name="Wu L."/>
            <person name="Ma J."/>
        </authorList>
    </citation>
    <scope>NUCLEOTIDE SEQUENCE [LARGE SCALE GENOMIC DNA]</scope>
    <source>
        <strain evidence="3">CGMCC 4.7020</strain>
    </source>
</reference>
<feature type="compositionally biased region" description="Basic and acidic residues" evidence="1">
    <location>
        <begin position="65"/>
        <end position="79"/>
    </location>
</feature>
<organism evidence="2 3">
    <name type="scientific">Streptomyces kaempferi</name>
    <dbReference type="NCBI Taxonomy" id="333725"/>
    <lineage>
        <taxon>Bacteria</taxon>
        <taxon>Bacillati</taxon>
        <taxon>Actinomycetota</taxon>
        <taxon>Actinomycetes</taxon>
        <taxon>Kitasatosporales</taxon>
        <taxon>Streptomycetaceae</taxon>
        <taxon>Streptomyces</taxon>
    </lineage>
</organism>
<feature type="region of interest" description="Disordered" evidence="1">
    <location>
        <begin position="16"/>
        <end position="96"/>
    </location>
</feature>
<evidence type="ECO:0000256" key="1">
    <source>
        <dbReference type="SAM" id="MobiDB-lite"/>
    </source>
</evidence>
<evidence type="ECO:0000313" key="2">
    <source>
        <dbReference type="EMBL" id="MFD1312608.1"/>
    </source>
</evidence>
<protein>
    <submittedName>
        <fullName evidence="2">Uncharacterized protein</fullName>
    </submittedName>
</protein>
<accession>A0ABW3XSM0</accession>
<keyword evidence="3" id="KW-1185">Reference proteome</keyword>
<comment type="caution">
    <text evidence="2">The sequence shown here is derived from an EMBL/GenBank/DDBJ whole genome shotgun (WGS) entry which is preliminary data.</text>
</comment>
<gene>
    <name evidence="2" type="ORF">ACFQ5X_43405</name>
</gene>
<dbReference type="EMBL" id="JBHTMM010000128">
    <property type="protein sequence ID" value="MFD1312608.1"/>
    <property type="molecule type" value="Genomic_DNA"/>
</dbReference>
<dbReference type="RefSeq" id="WP_381242805.1">
    <property type="nucleotide sequence ID" value="NZ_JBHSKH010000137.1"/>
</dbReference>
<name>A0ABW3XSM0_9ACTN</name>